<dbReference type="PANTHER" id="PTHR43584:SF8">
    <property type="entry name" value="N-ACETYLMURAMATE ALPHA-1-PHOSPHATE URIDYLYLTRANSFERASE"/>
    <property type="match status" value="1"/>
</dbReference>
<organism evidence="4">
    <name type="scientific">marine sediment metagenome</name>
    <dbReference type="NCBI Taxonomy" id="412755"/>
    <lineage>
        <taxon>unclassified sequences</taxon>
        <taxon>metagenomes</taxon>
        <taxon>ecological metagenomes</taxon>
    </lineage>
</organism>
<sequence length="164" mass="17971">MKAVILAGGRGIDLYPLTQTRPKPMITLLGKPILEYLIKELKEVGLTDILIVTGYKGEQIRNYFKKGKELGVSIQYADQGEKEGIVAAILAAEEFTNDETSFLLLFGDIVSEKGLIQRALNAFENTQSDMTMTLTLQGDTGDFGIVEIDPMGMVKKAGIKKAEL</sequence>
<dbReference type="CDD" id="cd04181">
    <property type="entry name" value="NTP_transferase"/>
    <property type="match status" value="1"/>
</dbReference>
<keyword evidence="2" id="KW-0548">Nucleotidyltransferase</keyword>
<dbReference type="InterPro" id="IPR029044">
    <property type="entry name" value="Nucleotide-diphossugar_trans"/>
</dbReference>
<feature type="domain" description="Nucleotidyl transferase" evidence="3">
    <location>
        <begin position="2"/>
        <end position="155"/>
    </location>
</feature>
<dbReference type="EMBL" id="BART01007695">
    <property type="protein sequence ID" value="GAG61912.1"/>
    <property type="molecule type" value="Genomic_DNA"/>
</dbReference>
<accession>X0ZVE7</accession>
<gene>
    <name evidence="4" type="ORF">S01H4_17466</name>
</gene>
<proteinExistence type="predicted"/>
<feature type="non-terminal residue" evidence="4">
    <location>
        <position position="164"/>
    </location>
</feature>
<name>X0ZVE7_9ZZZZ</name>
<keyword evidence="1" id="KW-0808">Transferase</keyword>
<dbReference type="Pfam" id="PF00483">
    <property type="entry name" value="NTP_transferase"/>
    <property type="match status" value="1"/>
</dbReference>
<dbReference type="Gene3D" id="3.90.550.10">
    <property type="entry name" value="Spore Coat Polysaccharide Biosynthesis Protein SpsA, Chain A"/>
    <property type="match status" value="1"/>
</dbReference>
<dbReference type="InterPro" id="IPR005835">
    <property type="entry name" value="NTP_transferase_dom"/>
</dbReference>
<dbReference type="SUPFAM" id="SSF53448">
    <property type="entry name" value="Nucleotide-diphospho-sugar transferases"/>
    <property type="match status" value="1"/>
</dbReference>
<dbReference type="GO" id="GO:0016779">
    <property type="term" value="F:nucleotidyltransferase activity"/>
    <property type="evidence" value="ECO:0007669"/>
    <property type="project" value="UniProtKB-KW"/>
</dbReference>
<dbReference type="InterPro" id="IPR050065">
    <property type="entry name" value="GlmU-like"/>
</dbReference>
<evidence type="ECO:0000313" key="4">
    <source>
        <dbReference type="EMBL" id="GAG61912.1"/>
    </source>
</evidence>
<evidence type="ECO:0000256" key="2">
    <source>
        <dbReference type="ARBA" id="ARBA00022695"/>
    </source>
</evidence>
<comment type="caution">
    <text evidence="4">The sequence shown here is derived from an EMBL/GenBank/DDBJ whole genome shotgun (WGS) entry which is preliminary data.</text>
</comment>
<evidence type="ECO:0000259" key="3">
    <source>
        <dbReference type="Pfam" id="PF00483"/>
    </source>
</evidence>
<evidence type="ECO:0000256" key="1">
    <source>
        <dbReference type="ARBA" id="ARBA00022679"/>
    </source>
</evidence>
<reference evidence="4" key="1">
    <citation type="journal article" date="2014" name="Front. Microbiol.">
        <title>High frequency of phylogenetically diverse reductive dehalogenase-homologous genes in deep subseafloor sedimentary metagenomes.</title>
        <authorList>
            <person name="Kawai M."/>
            <person name="Futagami T."/>
            <person name="Toyoda A."/>
            <person name="Takaki Y."/>
            <person name="Nishi S."/>
            <person name="Hori S."/>
            <person name="Arai W."/>
            <person name="Tsubouchi T."/>
            <person name="Morono Y."/>
            <person name="Uchiyama I."/>
            <person name="Ito T."/>
            <person name="Fujiyama A."/>
            <person name="Inagaki F."/>
            <person name="Takami H."/>
        </authorList>
    </citation>
    <scope>NUCLEOTIDE SEQUENCE</scope>
    <source>
        <strain evidence="4">Expedition CK06-06</strain>
    </source>
</reference>
<dbReference type="AlphaFoldDB" id="X0ZVE7"/>
<protein>
    <recommendedName>
        <fullName evidence="3">Nucleotidyl transferase domain-containing protein</fullName>
    </recommendedName>
</protein>
<dbReference type="PANTHER" id="PTHR43584">
    <property type="entry name" value="NUCLEOTIDYL TRANSFERASE"/>
    <property type="match status" value="1"/>
</dbReference>